<dbReference type="OrthoDB" id="9762614at2"/>
<dbReference type="InterPro" id="IPR008928">
    <property type="entry name" value="6-hairpin_glycosidase_sf"/>
</dbReference>
<dbReference type="Pfam" id="PF03190">
    <property type="entry name" value="Thioredox_DsbH"/>
    <property type="match status" value="1"/>
</dbReference>
<dbReference type="Gene3D" id="3.40.30.10">
    <property type="entry name" value="Glutaredoxin"/>
    <property type="match status" value="1"/>
</dbReference>
<dbReference type="PANTHER" id="PTHR42899:SF1">
    <property type="entry name" value="SPERMATOGENESIS-ASSOCIATED PROTEIN 20"/>
    <property type="match status" value="1"/>
</dbReference>
<organism evidence="2 3">
    <name type="scientific">Robiginitalea myxolifaciens</name>
    <dbReference type="NCBI Taxonomy" id="400055"/>
    <lineage>
        <taxon>Bacteria</taxon>
        <taxon>Pseudomonadati</taxon>
        <taxon>Bacteroidota</taxon>
        <taxon>Flavobacteriia</taxon>
        <taxon>Flavobacteriales</taxon>
        <taxon>Flavobacteriaceae</taxon>
        <taxon>Robiginitalea</taxon>
    </lineage>
</organism>
<feature type="domain" description="Spermatogenesis-associated protein 20-like TRX" evidence="1">
    <location>
        <begin position="14"/>
        <end position="168"/>
    </location>
</feature>
<dbReference type="Proteomes" id="UP000199534">
    <property type="component" value="Unassembled WGS sequence"/>
</dbReference>
<evidence type="ECO:0000259" key="1">
    <source>
        <dbReference type="Pfam" id="PF03190"/>
    </source>
</evidence>
<keyword evidence="3" id="KW-1185">Reference proteome</keyword>
<dbReference type="InterPro" id="IPR004879">
    <property type="entry name" value="Ssp411-like_TRX"/>
</dbReference>
<dbReference type="PANTHER" id="PTHR42899">
    <property type="entry name" value="SPERMATOGENESIS-ASSOCIATED PROTEIN 20"/>
    <property type="match status" value="1"/>
</dbReference>
<proteinExistence type="predicted"/>
<dbReference type="AlphaFoldDB" id="A0A1I6FSY8"/>
<protein>
    <recommendedName>
        <fullName evidence="1">Spermatogenesis-associated protein 20-like TRX domain-containing protein</fullName>
    </recommendedName>
</protein>
<dbReference type="CDD" id="cd02955">
    <property type="entry name" value="SSP411"/>
    <property type="match status" value="1"/>
</dbReference>
<dbReference type="InterPro" id="IPR012341">
    <property type="entry name" value="6hp_glycosidase-like_sf"/>
</dbReference>
<dbReference type="STRING" id="400055.SAMN04490243_0601"/>
<evidence type="ECO:0000313" key="2">
    <source>
        <dbReference type="EMBL" id="SFR33041.1"/>
    </source>
</evidence>
<dbReference type="SUPFAM" id="SSF52833">
    <property type="entry name" value="Thioredoxin-like"/>
    <property type="match status" value="1"/>
</dbReference>
<dbReference type="EMBL" id="FOYQ01000001">
    <property type="protein sequence ID" value="SFR33041.1"/>
    <property type="molecule type" value="Genomic_DNA"/>
</dbReference>
<dbReference type="GO" id="GO:0005975">
    <property type="term" value="P:carbohydrate metabolic process"/>
    <property type="evidence" value="ECO:0007669"/>
    <property type="project" value="InterPro"/>
</dbReference>
<name>A0A1I6FSY8_9FLAO</name>
<dbReference type="RefSeq" id="WP_092980569.1">
    <property type="nucleotide sequence ID" value="NZ_FOYQ01000001.1"/>
</dbReference>
<dbReference type="InterPro" id="IPR036249">
    <property type="entry name" value="Thioredoxin-like_sf"/>
</dbReference>
<gene>
    <name evidence="2" type="ORF">SAMN04490243_0601</name>
</gene>
<reference evidence="2 3" key="1">
    <citation type="submission" date="2016-10" db="EMBL/GenBank/DDBJ databases">
        <authorList>
            <person name="de Groot N.N."/>
        </authorList>
    </citation>
    <scope>NUCLEOTIDE SEQUENCE [LARGE SCALE GENOMIC DNA]</scope>
    <source>
        <strain evidence="2 3">DSM 21019</strain>
    </source>
</reference>
<evidence type="ECO:0000313" key="3">
    <source>
        <dbReference type="Proteomes" id="UP000199534"/>
    </source>
</evidence>
<accession>A0A1I6FSY8</accession>
<sequence>MSPSKPENTAGTPNALIGETSAYLLQHAYNPVNWLPWKPESLNKAAAEDKLLLISIGYAACHWCHVMEAECFEDAQVAALMNRAFVPVKVDREERPDVDQIYMDALQLMTGSGGWPLNIVALPDGRPFWGATYLPREQWMQALSQLATLYKEQPEKVIEYAENLTEGLHRLQEGQGSGQANPLESEREAPKNLLAWAEGMAKWKQRFDPEYGSNRGAPKFMMPAQLDFLLHWAVTNRDEEVETHVNTSLLKMAWGGIYDQLGGGFSRYSVDARWHVPHFEKMLYDNAQLLGTYARGYAHFKNPLYQEIAQGIFTFLERELQAPGGGYYASLDADSLDARGESTEGAYYVWKAQELKDLLGSDFEAFALVYNVNEFGHWEAGNYVLIRNQEMETCATALQIDPEVLSQKMASCRQKLLDYREKRPRPGLDDKIICGWNGLLLAGLADAAAYLEGSEEMEQAATALAAFLLKRMRLEDGSLLHSIAKQTNGPTGFLEDYAALIDGLIRLYSLSGTLRWLEEAEQLTQYVLEHFSDPQQTLLYFTSDIQESLIRRSRETADNVIPSSNAIMALNLKRLGLLLGKTAWVEQAREMFTAVLADSTSYPAQYALWLQLGLSMQQPFWEVVTSGPEAKSLSRQLQQHYLPNTLHAFHEEPTDYPLFKGKFEAGSTRIFPCQQGSCQQPLRSMEAAIETIAAPWT</sequence>
<dbReference type="PIRSF" id="PIRSF006402">
    <property type="entry name" value="UCP006402_thioredoxin"/>
    <property type="match status" value="1"/>
</dbReference>
<dbReference type="InterPro" id="IPR024705">
    <property type="entry name" value="Ssp411"/>
</dbReference>
<dbReference type="SUPFAM" id="SSF48208">
    <property type="entry name" value="Six-hairpin glycosidases"/>
    <property type="match status" value="1"/>
</dbReference>
<dbReference type="Gene3D" id="1.50.10.10">
    <property type="match status" value="1"/>
</dbReference>